<keyword evidence="6" id="KW-0255">Endonuclease</keyword>
<protein>
    <submittedName>
        <fullName evidence="12">Ribonuclease E/G</fullName>
    </submittedName>
</protein>
<evidence type="ECO:0000256" key="2">
    <source>
        <dbReference type="ARBA" id="ARBA00022475"/>
    </source>
</evidence>
<keyword evidence="8" id="KW-0460">Magnesium</keyword>
<dbReference type="GO" id="GO:0004519">
    <property type="term" value="F:endonuclease activity"/>
    <property type="evidence" value="ECO:0007669"/>
    <property type="project" value="UniProtKB-KW"/>
</dbReference>
<dbReference type="GO" id="GO:0016787">
    <property type="term" value="F:hydrolase activity"/>
    <property type="evidence" value="ECO:0007669"/>
    <property type="project" value="UniProtKB-KW"/>
</dbReference>
<dbReference type="GO" id="GO:0005737">
    <property type="term" value="C:cytoplasm"/>
    <property type="evidence" value="ECO:0007669"/>
    <property type="project" value="TreeGrafter"/>
</dbReference>
<evidence type="ECO:0000256" key="8">
    <source>
        <dbReference type="ARBA" id="ARBA00022842"/>
    </source>
</evidence>
<dbReference type="GO" id="GO:0004540">
    <property type="term" value="F:RNA nuclease activity"/>
    <property type="evidence" value="ECO:0007669"/>
    <property type="project" value="InterPro"/>
</dbReference>
<dbReference type="AlphaFoldDB" id="A0A7H1MZP9"/>
<dbReference type="KEGG" id="dvn:HQ394_05660"/>
<dbReference type="InterPro" id="IPR003029">
    <property type="entry name" value="S1_domain"/>
</dbReference>
<dbReference type="GO" id="GO:0003723">
    <property type="term" value="F:RNA binding"/>
    <property type="evidence" value="ECO:0007669"/>
    <property type="project" value="UniProtKB-KW"/>
</dbReference>
<evidence type="ECO:0000256" key="9">
    <source>
        <dbReference type="ARBA" id="ARBA00022884"/>
    </source>
</evidence>
<dbReference type="SMART" id="SM00316">
    <property type="entry name" value="S1"/>
    <property type="match status" value="1"/>
</dbReference>
<evidence type="ECO:0000256" key="3">
    <source>
        <dbReference type="ARBA" id="ARBA00022519"/>
    </source>
</evidence>
<evidence type="ECO:0000256" key="1">
    <source>
        <dbReference type="ARBA" id="ARBA00001946"/>
    </source>
</evidence>
<keyword evidence="4" id="KW-0540">Nuclease</keyword>
<name>A0A7H1MZP9_9PROT</name>
<sequence length="413" mass="43062">MPMVIDEILITALGTDRRVASLANGRLRRFALRVPGDDVRAGDIFVGRVTSVDRRLAAAFVDIGAERAGLLMLADAADPRNPPSEGDRVVLRVLRAADGSKGAKLAARPPLPADLVAEGKGLRPPQRLRKAADPVLTAVESALANTEGPGLARVVVDDAAVLAELRAAFPDLGERIEFHRGLASLFASEGVDEMLDAALLPRVPLPSGGAILISETPAVAAIDIDMAAATGPGMTAVRATNLEAMAAIAEAIVLRDLAGHIVIDPLAARDRSHRGDLVSALRTAMAGDDRILRWGGFTPLGLIELTRERRGPSLRRQLGTVCGACGEGWQRAPWVAAGDALRAVLAEGRAHPGRLPRLVAAPAVADALNEAMAPAKAVAEERQGGPLVIERDATLAPVGYRVAVADAAVGLRP</sequence>
<feature type="domain" description="S1 motif" evidence="11">
    <location>
        <begin position="42"/>
        <end position="108"/>
    </location>
</feature>
<evidence type="ECO:0000313" key="12">
    <source>
        <dbReference type="EMBL" id="QNT68935.1"/>
    </source>
</evidence>
<dbReference type="Gene3D" id="2.40.50.140">
    <property type="entry name" value="Nucleic acid-binding proteins"/>
    <property type="match status" value="1"/>
</dbReference>
<dbReference type="Proteomes" id="UP000516369">
    <property type="component" value="Chromosome"/>
</dbReference>
<gene>
    <name evidence="12" type="ORF">HQ394_05660</name>
</gene>
<dbReference type="GO" id="GO:0006364">
    <property type="term" value="P:rRNA processing"/>
    <property type="evidence" value="ECO:0007669"/>
    <property type="project" value="TreeGrafter"/>
</dbReference>
<evidence type="ECO:0000256" key="7">
    <source>
        <dbReference type="ARBA" id="ARBA00022801"/>
    </source>
</evidence>
<organism evidence="12 13">
    <name type="scientific">Defluviicoccus vanus</name>
    <dbReference type="NCBI Taxonomy" id="111831"/>
    <lineage>
        <taxon>Bacteria</taxon>
        <taxon>Pseudomonadati</taxon>
        <taxon>Pseudomonadota</taxon>
        <taxon>Alphaproteobacteria</taxon>
        <taxon>Rhodospirillales</taxon>
        <taxon>Rhodospirillaceae</taxon>
        <taxon>Defluviicoccus</taxon>
    </lineage>
</organism>
<keyword evidence="3" id="KW-0997">Cell inner membrane</keyword>
<dbReference type="InterPro" id="IPR019307">
    <property type="entry name" value="RNA-bd_AU-1/RNase_E/G"/>
</dbReference>
<dbReference type="EMBL" id="CP053923">
    <property type="protein sequence ID" value="QNT68935.1"/>
    <property type="molecule type" value="Genomic_DNA"/>
</dbReference>
<evidence type="ECO:0000256" key="4">
    <source>
        <dbReference type="ARBA" id="ARBA00022722"/>
    </source>
</evidence>
<dbReference type="Pfam" id="PF10150">
    <property type="entry name" value="RNase_E_G"/>
    <property type="match status" value="1"/>
</dbReference>
<dbReference type="PROSITE" id="PS50126">
    <property type="entry name" value="S1"/>
    <property type="match status" value="1"/>
</dbReference>
<keyword evidence="7" id="KW-0378">Hydrolase</keyword>
<evidence type="ECO:0000256" key="5">
    <source>
        <dbReference type="ARBA" id="ARBA00022723"/>
    </source>
</evidence>
<evidence type="ECO:0000256" key="10">
    <source>
        <dbReference type="ARBA" id="ARBA00023136"/>
    </source>
</evidence>
<keyword evidence="10" id="KW-0472">Membrane</keyword>
<keyword evidence="9" id="KW-0694">RNA-binding</keyword>
<dbReference type="SUPFAM" id="SSF50249">
    <property type="entry name" value="Nucleic acid-binding proteins"/>
    <property type="match status" value="1"/>
</dbReference>
<evidence type="ECO:0000256" key="6">
    <source>
        <dbReference type="ARBA" id="ARBA00022759"/>
    </source>
</evidence>
<dbReference type="GO" id="GO:0046872">
    <property type="term" value="F:metal ion binding"/>
    <property type="evidence" value="ECO:0007669"/>
    <property type="project" value="UniProtKB-KW"/>
</dbReference>
<evidence type="ECO:0000259" key="11">
    <source>
        <dbReference type="PROSITE" id="PS50126"/>
    </source>
</evidence>
<evidence type="ECO:0000313" key="13">
    <source>
        <dbReference type="Proteomes" id="UP000516369"/>
    </source>
</evidence>
<keyword evidence="2" id="KW-1003">Cell membrane</keyword>
<reference evidence="12 13" key="1">
    <citation type="submission" date="2020-05" db="EMBL/GenBank/DDBJ databases">
        <title>Complete closed genome sequence of Defluviicoccus vanus.</title>
        <authorList>
            <person name="Bessarab I."/>
            <person name="Arumugam K."/>
            <person name="Maszenan A.M."/>
            <person name="Seviour R.J."/>
            <person name="Williams R.B."/>
        </authorList>
    </citation>
    <scope>NUCLEOTIDE SEQUENCE [LARGE SCALE GENOMIC DNA]</scope>
    <source>
        <strain evidence="12 13">Ben 114</strain>
    </source>
</reference>
<keyword evidence="5" id="KW-0479">Metal-binding</keyword>
<proteinExistence type="predicted"/>
<dbReference type="InterPro" id="IPR004659">
    <property type="entry name" value="RNase_E/G"/>
</dbReference>
<keyword evidence="13" id="KW-1185">Reference proteome</keyword>
<dbReference type="PANTHER" id="PTHR30001">
    <property type="entry name" value="RIBONUCLEASE"/>
    <property type="match status" value="1"/>
</dbReference>
<comment type="cofactor">
    <cofactor evidence="1">
        <name>Mg(2+)</name>
        <dbReference type="ChEBI" id="CHEBI:18420"/>
    </cofactor>
</comment>
<dbReference type="PANTHER" id="PTHR30001:SF1">
    <property type="entry name" value="RIBONUCLEASE E_G-LIKE PROTEIN, CHLOROPLASTIC"/>
    <property type="match status" value="1"/>
</dbReference>
<dbReference type="InterPro" id="IPR012340">
    <property type="entry name" value="NA-bd_OB-fold"/>
</dbReference>
<accession>A0A7H1MZP9</accession>